<feature type="domain" description="Glycosyl hydrolase family 13 catalytic" evidence="4">
    <location>
        <begin position="19"/>
        <end position="405"/>
    </location>
</feature>
<dbReference type="FunFam" id="3.90.400.10:FF:000002">
    <property type="entry name" value="Sucrose isomerase"/>
    <property type="match status" value="1"/>
</dbReference>
<evidence type="ECO:0000313" key="5">
    <source>
        <dbReference type="EMBL" id="PYE48694.1"/>
    </source>
</evidence>
<dbReference type="InterPro" id="IPR032091">
    <property type="entry name" value="Malt_amylase-like_C"/>
</dbReference>
<evidence type="ECO:0000259" key="4">
    <source>
        <dbReference type="SMART" id="SM00642"/>
    </source>
</evidence>
<dbReference type="AlphaFoldDB" id="A0A318S5H7"/>
<dbReference type="RefSeq" id="WP_110888855.1">
    <property type="nucleotide sequence ID" value="NZ_QJSX01000027.1"/>
</dbReference>
<dbReference type="SUPFAM" id="SSF51445">
    <property type="entry name" value="(Trans)glycosidases"/>
    <property type="match status" value="1"/>
</dbReference>
<dbReference type="InterPro" id="IPR013780">
    <property type="entry name" value="Glyco_hydro_b"/>
</dbReference>
<reference evidence="5 6" key="1">
    <citation type="submission" date="2018-06" db="EMBL/GenBank/DDBJ databases">
        <title>Genomic Encyclopedia of Type Strains, Phase IV (KMG-IV): sequencing the most valuable type-strain genomes for metagenomic binning, comparative biology and taxonomic classification.</title>
        <authorList>
            <person name="Goeker M."/>
        </authorList>
    </citation>
    <scope>NUCLEOTIDE SEQUENCE [LARGE SCALE GENOMIC DNA]</scope>
    <source>
        <strain evidence="5 6">DSM 18048</strain>
    </source>
</reference>
<dbReference type="Gene3D" id="3.90.400.10">
    <property type="entry name" value="Oligo-1,6-glucosidase, Domain 2"/>
    <property type="match status" value="1"/>
</dbReference>
<dbReference type="SMART" id="SM00642">
    <property type="entry name" value="Aamy"/>
    <property type="match status" value="1"/>
</dbReference>
<dbReference type="SUPFAM" id="SSF51011">
    <property type="entry name" value="Glycosyl hydrolase domain"/>
    <property type="match status" value="1"/>
</dbReference>
<dbReference type="Gene3D" id="2.60.40.1180">
    <property type="entry name" value="Golgi alpha-mannosidase II"/>
    <property type="match status" value="1"/>
</dbReference>
<dbReference type="InterPro" id="IPR006047">
    <property type="entry name" value="GH13_cat_dom"/>
</dbReference>
<dbReference type="InterPro" id="IPR045857">
    <property type="entry name" value="O16G_dom_2"/>
</dbReference>
<organism evidence="5 6">
    <name type="scientific">Deinococcus yavapaiensis KR-236</name>
    <dbReference type="NCBI Taxonomy" id="694435"/>
    <lineage>
        <taxon>Bacteria</taxon>
        <taxon>Thermotogati</taxon>
        <taxon>Deinococcota</taxon>
        <taxon>Deinococci</taxon>
        <taxon>Deinococcales</taxon>
        <taxon>Deinococcaceae</taxon>
        <taxon>Deinococcus</taxon>
    </lineage>
</organism>
<dbReference type="PANTHER" id="PTHR10357">
    <property type="entry name" value="ALPHA-AMYLASE FAMILY MEMBER"/>
    <property type="match status" value="1"/>
</dbReference>
<proteinExistence type="inferred from homology"/>
<evidence type="ECO:0000313" key="6">
    <source>
        <dbReference type="Proteomes" id="UP000248326"/>
    </source>
</evidence>
<keyword evidence="2" id="KW-0378">Hydrolase</keyword>
<dbReference type="Gene3D" id="3.20.20.80">
    <property type="entry name" value="Glycosidases"/>
    <property type="match status" value="1"/>
</dbReference>
<dbReference type="OrthoDB" id="9805159at2"/>
<dbReference type="GO" id="GO:0004556">
    <property type="term" value="F:alpha-amylase activity"/>
    <property type="evidence" value="ECO:0007669"/>
    <property type="project" value="TreeGrafter"/>
</dbReference>
<dbReference type="EMBL" id="QJSX01000027">
    <property type="protein sequence ID" value="PYE48694.1"/>
    <property type="molecule type" value="Genomic_DNA"/>
</dbReference>
<accession>A0A318S5H7</accession>
<name>A0A318S5H7_9DEIO</name>
<dbReference type="InterPro" id="IPR017853">
    <property type="entry name" value="GH"/>
</dbReference>
<sequence length="547" mass="62228">MTTSAPAELPWWQRGIVYQIYPRSFQDSNGDGVGDLRGISARLDYLRSLNVDALWLSPIFTSPMADFGYDVANYEDVDALFGSLADFDDLVRAAHAQGLKIMLDLVPNHSSDQHPWFQESRASRDNSKRDWYVWRDPAPDGGPPNNWRSFFGGRAWTLDETTGQYYLHQFLPQQPELNWANPEVRAALLDAMRFWLRRGVDGFRVDVIWLLGKHAEFLDEPLNPEWQEGHLEHGMLQHVYTQDLPETHGYIREMRAVLDEFSAPGQERMMVGEIYLPLERLVTYYGSEAGAECHLPFNFLLLTMNEVTARGIRELVTRYDAACREFGGWPNWVLGNHDQHRFKSKFGFERYRVMQTLLLTLRGTPTVYYGDEIGMENVEIPFERMQDPAGIRQQDNPFASRDPERTPMQWDASPNAGFSEAEPWLPLGVNYRDVNVAAQEADPSSDLHFFRAVTKLRRDLPELHAGDFVDVETNAEDVFAYVRASGSQRVLVALNFGGQETTLDFSSHASSEKPEVTVLLSSVPRAASTPLSAVTLAPYQALLLRLS</sequence>
<gene>
    <name evidence="5" type="ORF">DES52_12728</name>
</gene>
<dbReference type="Proteomes" id="UP000248326">
    <property type="component" value="Unassembled WGS sequence"/>
</dbReference>
<evidence type="ECO:0000256" key="3">
    <source>
        <dbReference type="ARBA" id="ARBA00023295"/>
    </source>
</evidence>
<evidence type="ECO:0000256" key="2">
    <source>
        <dbReference type="ARBA" id="ARBA00022801"/>
    </source>
</evidence>
<dbReference type="CDD" id="cd11331">
    <property type="entry name" value="AmyAc_OligoGlu_like"/>
    <property type="match status" value="1"/>
</dbReference>
<keyword evidence="3" id="KW-0326">Glycosidase</keyword>
<comment type="caution">
    <text evidence="5">The sequence shown here is derived from an EMBL/GenBank/DDBJ whole genome shotgun (WGS) entry which is preliminary data.</text>
</comment>
<comment type="similarity">
    <text evidence="1">Belongs to the glycosyl hydrolase 13 family.</text>
</comment>
<dbReference type="Pfam" id="PF00128">
    <property type="entry name" value="Alpha-amylase"/>
    <property type="match status" value="1"/>
</dbReference>
<dbReference type="PANTHER" id="PTHR10357:SF179">
    <property type="entry name" value="NEUTRAL AND BASIC AMINO ACID TRANSPORT PROTEIN RBAT"/>
    <property type="match status" value="1"/>
</dbReference>
<evidence type="ECO:0000256" key="1">
    <source>
        <dbReference type="ARBA" id="ARBA00008061"/>
    </source>
</evidence>
<keyword evidence="6" id="KW-1185">Reference proteome</keyword>
<dbReference type="GO" id="GO:0009313">
    <property type="term" value="P:oligosaccharide catabolic process"/>
    <property type="evidence" value="ECO:0007669"/>
    <property type="project" value="TreeGrafter"/>
</dbReference>
<dbReference type="Pfam" id="PF16657">
    <property type="entry name" value="Malt_amylase_C"/>
    <property type="match status" value="1"/>
</dbReference>
<protein>
    <submittedName>
        <fullName evidence="5">Alpha-glucosidase</fullName>
    </submittedName>
</protein>